<comment type="subunit">
    <text evidence="1">Interacts with STAT3.</text>
</comment>
<evidence type="ECO:0000313" key="5">
    <source>
        <dbReference type="EMBL" id="KAK2883477.1"/>
    </source>
</evidence>
<dbReference type="GO" id="GO:2000736">
    <property type="term" value="P:regulation of stem cell differentiation"/>
    <property type="evidence" value="ECO:0007669"/>
    <property type="project" value="UniProtKB-UniRule"/>
</dbReference>
<sequence>MNVVKGHHSTSPSGRRLYKVIEEEEELYEVKRKHQKECSSRKGKAEEKREEHMNEKDMSTEANQSKVGEEVVTTKPGQTGWKQFQCPIADPRFPREDIKQIWKECQYESFWYRALPLSAGSMAVTGSLIYSGVWKKSKRFGYFPKLLLAGIVGYAVGKASYVGTCREKFNNKLGPEFAKGFGPPGFGPGGCKPGHKHCIHVCEKCKKEEAQAAATAPDAPTQS</sequence>
<dbReference type="PANTHER" id="PTHR13336">
    <property type="entry name" value="OVARIAN CARCINOMA IMMUNOREACTIVE ANTIGEN"/>
    <property type="match status" value="1"/>
</dbReference>
<keyword evidence="6" id="KW-1185">Reference proteome</keyword>
<proteinExistence type="inferred from homology"/>
<dbReference type="AlphaFoldDB" id="A0AA88TFD9"/>
<protein>
    <recommendedName>
        <fullName evidence="1">OCIA domain-containing protein 1</fullName>
    </recommendedName>
</protein>
<name>A0AA88TFD9_9TELE</name>
<comment type="domain">
    <text evidence="1">The OCIA domain is necessary and sufficient for endosomal localization.</text>
</comment>
<evidence type="ECO:0000256" key="1">
    <source>
        <dbReference type="RuleBase" id="RU369066"/>
    </source>
</evidence>
<feature type="transmembrane region" description="Helical" evidence="3">
    <location>
        <begin position="142"/>
        <end position="161"/>
    </location>
</feature>
<dbReference type="Pfam" id="PF07051">
    <property type="entry name" value="OCIA"/>
    <property type="match status" value="1"/>
</dbReference>
<evidence type="ECO:0000256" key="3">
    <source>
        <dbReference type="SAM" id="Phobius"/>
    </source>
</evidence>
<feature type="transmembrane region" description="Helical" evidence="3">
    <location>
        <begin position="110"/>
        <end position="130"/>
    </location>
</feature>
<evidence type="ECO:0000256" key="2">
    <source>
        <dbReference type="SAM" id="MobiDB-lite"/>
    </source>
</evidence>
<evidence type="ECO:0000259" key="4">
    <source>
        <dbReference type="Pfam" id="PF07051"/>
    </source>
</evidence>
<keyword evidence="3" id="KW-0472">Membrane</keyword>
<keyword evidence="1" id="KW-0967">Endosome</keyword>
<keyword evidence="3" id="KW-0812">Transmembrane</keyword>
<evidence type="ECO:0000313" key="6">
    <source>
        <dbReference type="Proteomes" id="UP001187343"/>
    </source>
</evidence>
<comment type="subcellular location">
    <subcellularLocation>
        <location evidence="1">Endosome</location>
    </subcellularLocation>
</comment>
<feature type="domain" description="OCIA" evidence="4">
    <location>
        <begin position="95"/>
        <end position="170"/>
    </location>
</feature>
<dbReference type="PANTHER" id="PTHR13336:SF2">
    <property type="entry name" value="OCIA DOMAIN-CONTAINING PROTEIN 2"/>
    <property type="match status" value="1"/>
</dbReference>
<dbReference type="Proteomes" id="UP001187343">
    <property type="component" value="Unassembled WGS sequence"/>
</dbReference>
<dbReference type="GO" id="GO:0005743">
    <property type="term" value="C:mitochondrial inner membrane"/>
    <property type="evidence" value="ECO:0007669"/>
    <property type="project" value="TreeGrafter"/>
</dbReference>
<dbReference type="InterPro" id="IPR040187">
    <property type="entry name" value="OCAD1/2"/>
</dbReference>
<dbReference type="GO" id="GO:0005768">
    <property type="term" value="C:endosome"/>
    <property type="evidence" value="ECO:0007669"/>
    <property type="project" value="UniProtKB-SubCell"/>
</dbReference>
<comment type="function">
    <text evidence="1">Maintains stem cell potency. Increases STAT3 phosphorylation and controls ERK phosphorylation. May act as a scaffold, increasing STAT3 recruitment onto endosomes.</text>
</comment>
<organism evidence="5 6">
    <name type="scientific">Cirrhinus molitorella</name>
    <name type="common">mud carp</name>
    <dbReference type="NCBI Taxonomy" id="172907"/>
    <lineage>
        <taxon>Eukaryota</taxon>
        <taxon>Metazoa</taxon>
        <taxon>Chordata</taxon>
        <taxon>Craniata</taxon>
        <taxon>Vertebrata</taxon>
        <taxon>Euteleostomi</taxon>
        <taxon>Actinopterygii</taxon>
        <taxon>Neopterygii</taxon>
        <taxon>Teleostei</taxon>
        <taxon>Ostariophysi</taxon>
        <taxon>Cypriniformes</taxon>
        <taxon>Cyprinidae</taxon>
        <taxon>Labeoninae</taxon>
        <taxon>Labeonini</taxon>
        <taxon>Cirrhinus</taxon>
    </lineage>
</organism>
<feature type="region of interest" description="Disordered" evidence="2">
    <location>
        <begin position="32"/>
        <end position="70"/>
    </location>
</feature>
<feature type="compositionally biased region" description="Basic and acidic residues" evidence="2">
    <location>
        <begin position="36"/>
        <end position="59"/>
    </location>
</feature>
<dbReference type="EMBL" id="JAUYZG010000017">
    <property type="protein sequence ID" value="KAK2883477.1"/>
    <property type="molecule type" value="Genomic_DNA"/>
</dbReference>
<comment type="caution">
    <text evidence="5">The sequence shown here is derived from an EMBL/GenBank/DDBJ whole genome shotgun (WGS) entry which is preliminary data.</text>
</comment>
<dbReference type="InterPro" id="IPR009764">
    <property type="entry name" value="OCIA_dom"/>
</dbReference>
<gene>
    <name evidence="5" type="ORF">Q8A67_017114</name>
</gene>
<comment type="similarity">
    <text evidence="1">Belongs to the OCIAD1 family.</text>
</comment>
<reference evidence="5" key="1">
    <citation type="submission" date="2023-08" db="EMBL/GenBank/DDBJ databases">
        <title>Chromosome-level Genome Assembly of mud carp (Cirrhinus molitorella).</title>
        <authorList>
            <person name="Liu H."/>
        </authorList>
    </citation>
    <scope>NUCLEOTIDE SEQUENCE</scope>
    <source>
        <strain evidence="5">Prfri</strain>
        <tissue evidence="5">Muscle</tissue>
    </source>
</reference>
<keyword evidence="3" id="KW-1133">Transmembrane helix</keyword>
<accession>A0AA88TFD9</accession>